<dbReference type="PANTHER" id="PTHR47939:SF1">
    <property type="entry name" value="OS04G0684500 PROTEIN"/>
    <property type="match status" value="1"/>
</dbReference>
<evidence type="ECO:0000256" key="1">
    <source>
        <dbReference type="ARBA" id="ARBA00007626"/>
    </source>
</evidence>
<dbReference type="NCBIfam" id="TIGR00756">
    <property type="entry name" value="PPR"/>
    <property type="match status" value="3"/>
</dbReference>
<protein>
    <recommendedName>
        <fullName evidence="6">Pentacotripeptide-repeat region of PRORP domain-containing protein</fullName>
    </recommendedName>
</protein>
<keyword evidence="3" id="KW-0809">Transit peptide</keyword>
<dbReference type="Pfam" id="PF01535">
    <property type="entry name" value="PPR"/>
    <property type="match status" value="2"/>
</dbReference>
<name>A0A368STW5_SETIT</name>
<comment type="similarity">
    <text evidence="1">Belongs to the PPR family. P subfamily.</text>
</comment>
<gene>
    <name evidence="5" type="ORF">SETIT_9G484500v2</name>
</gene>
<sequence length="475" mass="50898">MPPRASPLLLRRRLSTCPPHRDHPKLAALLDVLTSTSTSPTPLPHALSRAFPSPSDAFPLRTLPRLLPLLPSPLLSLRFLLWRLTPSSPLPSPHALSSLATSLPDLSSSVPLLLSSSAQPLPLPHYALLLNISAHAGLFPASLAALRHMRSFGLVPDAAFFHYALRAAGSASDVSAVLEIMAGSGASPTVPVIVTAVHKQASAGNFESARRLIDKMPEFGCVPNAVVYTALLDGMCSLGNVDGALRLIEEMESSGLDANCAPNVVTYTCLVKCLCGNGRVAEALGVLDRMAERGVMPNQVFVRTLVEGVCTERRVADAYDVVERVIGDGGVSSGQCYNVLLICLWRVDMTPEAEGLAQRMMKKGVQLTPLAGSSMVRELCVRKRSLDACHWLRMMEESGVLCDSDVYGTLLLGLCEEGHVHEASALGRKVVERDIHVEASCTERLVELLKQYGDEELASHLLGLKQCAGGLSLSL</sequence>
<dbReference type="Pfam" id="PF12854">
    <property type="entry name" value="PPR_1"/>
    <property type="match status" value="2"/>
</dbReference>
<evidence type="ECO:0000256" key="2">
    <source>
        <dbReference type="ARBA" id="ARBA00022737"/>
    </source>
</evidence>
<evidence type="ECO:0000256" key="4">
    <source>
        <dbReference type="PROSITE-ProRule" id="PRU00708"/>
    </source>
</evidence>
<feature type="repeat" description="PPR" evidence="4">
    <location>
        <begin position="263"/>
        <end position="297"/>
    </location>
</feature>
<feature type="repeat" description="PPR" evidence="4">
    <location>
        <begin position="224"/>
        <end position="258"/>
    </location>
</feature>
<dbReference type="InterPro" id="IPR050667">
    <property type="entry name" value="PPR-containing_protein"/>
</dbReference>
<dbReference type="KEGG" id="sita:101752844"/>
<dbReference type="OrthoDB" id="185373at2759"/>
<reference evidence="5" key="1">
    <citation type="journal article" date="2012" name="Nat. Biotechnol.">
        <title>Reference genome sequence of the model plant Setaria.</title>
        <authorList>
            <person name="Bennetzen J.L."/>
            <person name="Schmutz J."/>
            <person name="Wang H."/>
            <person name="Percifield R."/>
            <person name="Hawkins J."/>
            <person name="Pontaroli A.C."/>
            <person name="Estep M."/>
            <person name="Feng L."/>
            <person name="Vaughn J.N."/>
            <person name="Grimwood J."/>
            <person name="Jenkins J."/>
            <person name="Barry K."/>
            <person name="Lindquist E."/>
            <person name="Hellsten U."/>
            <person name="Deshpande S."/>
            <person name="Wang X."/>
            <person name="Wu X."/>
            <person name="Mitros T."/>
            <person name="Triplett J."/>
            <person name="Yang X."/>
            <person name="Ye C.Y."/>
            <person name="Mauro-Herrera M."/>
            <person name="Wang L."/>
            <person name="Li P."/>
            <person name="Sharma M."/>
            <person name="Sharma R."/>
            <person name="Ronald P.C."/>
            <person name="Panaud O."/>
            <person name="Kellogg E.A."/>
            <person name="Brutnell T.P."/>
            <person name="Doust A.N."/>
            <person name="Tuskan G.A."/>
            <person name="Rokhsar D."/>
            <person name="Devos K.M."/>
        </authorList>
    </citation>
    <scope>NUCLEOTIDE SEQUENCE [LARGE SCALE GENOMIC DNA]</scope>
    <source>
        <strain evidence="5">Yugu1</strain>
    </source>
</reference>
<dbReference type="AlphaFoldDB" id="A0A368STW5"/>
<proteinExistence type="inferred from homology"/>
<evidence type="ECO:0000313" key="5">
    <source>
        <dbReference type="EMBL" id="RCV45824.1"/>
    </source>
</evidence>
<reference evidence="5" key="2">
    <citation type="submission" date="2015-07" db="EMBL/GenBank/DDBJ databases">
        <authorList>
            <person name="Noorani M."/>
        </authorList>
    </citation>
    <scope>NUCLEOTIDE SEQUENCE</scope>
    <source>
        <strain evidence="5">Yugu1</strain>
    </source>
</reference>
<dbReference type="Gene3D" id="1.25.40.10">
    <property type="entry name" value="Tetratricopeptide repeat domain"/>
    <property type="match status" value="3"/>
</dbReference>
<dbReference type="InterPro" id="IPR011990">
    <property type="entry name" value="TPR-like_helical_dom_sf"/>
</dbReference>
<dbReference type="EMBL" id="CM003536">
    <property type="protein sequence ID" value="RCV45824.1"/>
    <property type="molecule type" value="Genomic_DNA"/>
</dbReference>
<dbReference type="PROSITE" id="PS51375">
    <property type="entry name" value="PPR"/>
    <property type="match status" value="2"/>
</dbReference>
<dbReference type="PANTHER" id="PTHR47939">
    <property type="entry name" value="MEMBRANE-ASSOCIATED SALT-INDUCIBLE PROTEIN-LIKE"/>
    <property type="match status" value="1"/>
</dbReference>
<accession>A0A368STW5</accession>
<evidence type="ECO:0000256" key="3">
    <source>
        <dbReference type="ARBA" id="ARBA00022946"/>
    </source>
</evidence>
<dbReference type="InterPro" id="IPR002885">
    <property type="entry name" value="PPR_rpt"/>
</dbReference>
<evidence type="ECO:0008006" key="6">
    <source>
        <dbReference type="Google" id="ProtNLM"/>
    </source>
</evidence>
<keyword evidence="2" id="KW-0677">Repeat</keyword>
<organism evidence="5">
    <name type="scientific">Setaria italica</name>
    <name type="common">Foxtail millet</name>
    <name type="synonym">Panicum italicum</name>
    <dbReference type="NCBI Taxonomy" id="4555"/>
    <lineage>
        <taxon>Eukaryota</taxon>
        <taxon>Viridiplantae</taxon>
        <taxon>Streptophyta</taxon>
        <taxon>Embryophyta</taxon>
        <taxon>Tracheophyta</taxon>
        <taxon>Spermatophyta</taxon>
        <taxon>Magnoliopsida</taxon>
        <taxon>Liliopsida</taxon>
        <taxon>Poales</taxon>
        <taxon>Poaceae</taxon>
        <taxon>PACMAD clade</taxon>
        <taxon>Panicoideae</taxon>
        <taxon>Panicodae</taxon>
        <taxon>Paniceae</taxon>
        <taxon>Cenchrinae</taxon>
        <taxon>Setaria</taxon>
    </lineage>
</organism>